<evidence type="ECO:0000256" key="1">
    <source>
        <dbReference type="SAM" id="MobiDB-lite"/>
    </source>
</evidence>
<dbReference type="EMBL" id="BEZZ01000273">
    <property type="protein sequence ID" value="GCC29932.1"/>
    <property type="molecule type" value="Genomic_DNA"/>
</dbReference>
<organism evidence="2 3">
    <name type="scientific">Chiloscyllium punctatum</name>
    <name type="common">Brownbanded bambooshark</name>
    <name type="synonym">Hemiscyllium punctatum</name>
    <dbReference type="NCBI Taxonomy" id="137246"/>
    <lineage>
        <taxon>Eukaryota</taxon>
        <taxon>Metazoa</taxon>
        <taxon>Chordata</taxon>
        <taxon>Craniata</taxon>
        <taxon>Vertebrata</taxon>
        <taxon>Chondrichthyes</taxon>
        <taxon>Elasmobranchii</taxon>
        <taxon>Galeomorphii</taxon>
        <taxon>Galeoidea</taxon>
        <taxon>Orectolobiformes</taxon>
        <taxon>Hemiscylliidae</taxon>
        <taxon>Chiloscyllium</taxon>
    </lineage>
</organism>
<dbReference type="AlphaFoldDB" id="A0A401SHN8"/>
<dbReference type="Proteomes" id="UP000287033">
    <property type="component" value="Unassembled WGS sequence"/>
</dbReference>
<keyword evidence="3" id="KW-1185">Reference proteome</keyword>
<evidence type="ECO:0000313" key="3">
    <source>
        <dbReference type="Proteomes" id="UP000287033"/>
    </source>
</evidence>
<protein>
    <submittedName>
        <fullName evidence="2">Uncharacterized protein</fullName>
    </submittedName>
</protein>
<reference evidence="2 3" key="1">
    <citation type="journal article" date="2018" name="Nat. Ecol. Evol.">
        <title>Shark genomes provide insights into elasmobranch evolution and the origin of vertebrates.</title>
        <authorList>
            <person name="Hara Y"/>
            <person name="Yamaguchi K"/>
            <person name="Onimaru K"/>
            <person name="Kadota M"/>
            <person name="Koyanagi M"/>
            <person name="Keeley SD"/>
            <person name="Tatsumi K"/>
            <person name="Tanaka K"/>
            <person name="Motone F"/>
            <person name="Kageyama Y"/>
            <person name="Nozu R"/>
            <person name="Adachi N"/>
            <person name="Nishimura O"/>
            <person name="Nakagawa R"/>
            <person name="Tanegashima C"/>
            <person name="Kiyatake I"/>
            <person name="Matsumoto R"/>
            <person name="Murakumo K"/>
            <person name="Nishida K"/>
            <person name="Terakita A"/>
            <person name="Kuratani S"/>
            <person name="Sato K"/>
            <person name="Hyodo S Kuraku.S."/>
        </authorList>
    </citation>
    <scope>NUCLEOTIDE SEQUENCE [LARGE SCALE GENOMIC DNA]</scope>
</reference>
<gene>
    <name evidence="2" type="ORF">chiPu_0008376</name>
</gene>
<name>A0A401SHN8_CHIPU</name>
<comment type="caution">
    <text evidence="2">The sequence shown here is derived from an EMBL/GenBank/DDBJ whole genome shotgun (WGS) entry which is preliminary data.</text>
</comment>
<feature type="compositionally biased region" description="Basic and acidic residues" evidence="1">
    <location>
        <begin position="72"/>
        <end position="84"/>
    </location>
</feature>
<accession>A0A401SHN8</accession>
<feature type="region of interest" description="Disordered" evidence="1">
    <location>
        <begin position="63"/>
        <end position="84"/>
    </location>
</feature>
<sequence length="84" mass="9735">MFVVYFSKHYRILISVKSCFTGNQSRNEQFHKWVVNDLRRHQCEGCGRGRHAVYNGEAAPARATLNAQRLRPRPDLHPQGERGN</sequence>
<evidence type="ECO:0000313" key="2">
    <source>
        <dbReference type="EMBL" id="GCC29932.1"/>
    </source>
</evidence>
<proteinExistence type="predicted"/>